<dbReference type="Proteomes" id="UP000037122">
    <property type="component" value="Unassembled WGS sequence"/>
</dbReference>
<protein>
    <submittedName>
        <fullName evidence="2">Uncharacterized protein</fullName>
    </submittedName>
</protein>
<comment type="caution">
    <text evidence="2">The sequence shown here is derived from an EMBL/GenBank/DDBJ whole genome shotgun (WGS) entry which is preliminary data.</text>
</comment>
<reference evidence="3" key="1">
    <citation type="journal article" date="2015" name="BMC Genomics">
        <title>Draft genome of a commonly misdiagnosed multidrug resistant pathogen Candida auris.</title>
        <authorList>
            <person name="Chatterjee S."/>
            <person name="Alampalli S.V."/>
            <person name="Nageshan R.K."/>
            <person name="Chettiar S.T."/>
            <person name="Joshi S."/>
            <person name="Tatu U.S."/>
        </authorList>
    </citation>
    <scope>NUCLEOTIDE SEQUENCE [LARGE SCALE GENOMIC DNA]</scope>
    <source>
        <strain evidence="3">6684</strain>
    </source>
</reference>
<dbReference type="VEuPathDB" id="FungiDB:QG37_03269"/>
<proteinExistence type="predicted"/>
<organism evidence="2 3">
    <name type="scientific">Candidozyma auris</name>
    <name type="common">Yeast</name>
    <name type="synonym">Candida auris</name>
    <dbReference type="NCBI Taxonomy" id="498019"/>
    <lineage>
        <taxon>Eukaryota</taxon>
        <taxon>Fungi</taxon>
        <taxon>Dikarya</taxon>
        <taxon>Ascomycota</taxon>
        <taxon>Saccharomycotina</taxon>
        <taxon>Pichiomycetes</taxon>
        <taxon>Metschnikowiaceae</taxon>
        <taxon>Candidozyma</taxon>
    </lineage>
</organism>
<feature type="compositionally biased region" description="Basic and acidic residues" evidence="1">
    <location>
        <begin position="1"/>
        <end position="21"/>
    </location>
</feature>
<dbReference type="AlphaFoldDB" id="A0A0L0P0N9"/>
<gene>
    <name evidence="2" type="ORF">QG37_03269</name>
</gene>
<feature type="region of interest" description="Disordered" evidence="1">
    <location>
        <begin position="1"/>
        <end position="23"/>
    </location>
</feature>
<name>A0A0L0P0N9_CANAR</name>
<accession>A0A0L0P0N9</accession>
<evidence type="ECO:0000256" key="1">
    <source>
        <dbReference type="SAM" id="MobiDB-lite"/>
    </source>
</evidence>
<evidence type="ECO:0000313" key="3">
    <source>
        <dbReference type="Proteomes" id="UP000037122"/>
    </source>
</evidence>
<evidence type="ECO:0000313" key="2">
    <source>
        <dbReference type="EMBL" id="KND99844.1"/>
    </source>
</evidence>
<dbReference type="EMBL" id="LGST01000021">
    <property type="protein sequence ID" value="KND99844.1"/>
    <property type="molecule type" value="Genomic_DNA"/>
</dbReference>
<sequence>MKTRDGLDRSKSKTEKPEDGKALLGLSLGDRRKKGKKKISNCRLVEALRAHVQENHNKTWSAPLLAAKREQIKASGFGHCEFLKTLEAESLE</sequence>